<accession>A0A2P8E798</accession>
<evidence type="ECO:0000313" key="3">
    <source>
        <dbReference type="Proteomes" id="UP000243528"/>
    </source>
</evidence>
<organism evidence="2 3">
    <name type="scientific">Haloactinopolyspora alba</name>
    <dbReference type="NCBI Taxonomy" id="648780"/>
    <lineage>
        <taxon>Bacteria</taxon>
        <taxon>Bacillati</taxon>
        <taxon>Actinomycetota</taxon>
        <taxon>Actinomycetes</taxon>
        <taxon>Jiangellales</taxon>
        <taxon>Jiangellaceae</taxon>
        <taxon>Haloactinopolyspora</taxon>
    </lineage>
</organism>
<protein>
    <submittedName>
        <fullName evidence="2">TadE-like protein</fullName>
    </submittedName>
</protein>
<reference evidence="2 3" key="1">
    <citation type="submission" date="2018-03" db="EMBL/GenBank/DDBJ databases">
        <title>Genomic Encyclopedia of Archaeal and Bacterial Type Strains, Phase II (KMG-II): from individual species to whole genera.</title>
        <authorList>
            <person name="Goeker M."/>
        </authorList>
    </citation>
    <scope>NUCLEOTIDE SEQUENCE [LARGE SCALE GENOMIC DNA]</scope>
    <source>
        <strain evidence="2 3">DSM 45211</strain>
    </source>
</reference>
<dbReference type="EMBL" id="PYGE01000004">
    <property type="protein sequence ID" value="PSL05298.1"/>
    <property type="molecule type" value="Genomic_DNA"/>
</dbReference>
<evidence type="ECO:0000313" key="2">
    <source>
        <dbReference type="EMBL" id="PSL05298.1"/>
    </source>
</evidence>
<dbReference type="Proteomes" id="UP000243528">
    <property type="component" value="Unassembled WGS sequence"/>
</dbReference>
<comment type="caution">
    <text evidence="2">The sequence shown here is derived from an EMBL/GenBank/DDBJ whole genome shotgun (WGS) entry which is preliminary data.</text>
</comment>
<gene>
    <name evidence="2" type="ORF">CLV30_104164</name>
</gene>
<keyword evidence="3" id="KW-1185">Reference proteome</keyword>
<proteinExistence type="predicted"/>
<evidence type="ECO:0000259" key="1">
    <source>
        <dbReference type="Pfam" id="PF07811"/>
    </source>
</evidence>
<feature type="domain" description="TadE-like" evidence="1">
    <location>
        <begin position="2"/>
        <end position="34"/>
    </location>
</feature>
<dbReference type="Pfam" id="PF07811">
    <property type="entry name" value="TadE"/>
    <property type="match status" value="1"/>
</dbReference>
<dbReference type="InterPro" id="IPR012495">
    <property type="entry name" value="TadE-like_dom"/>
</dbReference>
<sequence>MWPAVFLLIFGIVQAGIWYHARNVALTAAHEGARAGSLGESGDGAARAAEFVADTASTSLLRVDEISQEVGEGSVTVTVTGESTTLVPGWTIDVSQSSTAPIRRWTDP</sequence>
<name>A0A2P8E798_9ACTN</name>
<dbReference type="AlphaFoldDB" id="A0A2P8E798"/>